<dbReference type="InterPro" id="IPR027805">
    <property type="entry name" value="Transposase_HTH_dom"/>
</dbReference>
<protein>
    <submittedName>
        <fullName evidence="5">Transposase family protein</fullName>
    </submittedName>
</protein>
<dbReference type="Pfam" id="PF13613">
    <property type="entry name" value="HTH_Tnp_4"/>
    <property type="match status" value="1"/>
</dbReference>
<comment type="cofactor">
    <cofactor evidence="1">
        <name>a divalent metal cation</name>
        <dbReference type="ChEBI" id="CHEBI:60240"/>
    </cofactor>
</comment>
<evidence type="ECO:0000256" key="2">
    <source>
        <dbReference type="ARBA" id="ARBA00022723"/>
    </source>
</evidence>
<evidence type="ECO:0000313" key="6">
    <source>
        <dbReference type="Proteomes" id="UP001500893"/>
    </source>
</evidence>
<proteinExistence type="predicted"/>
<accession>A0ABP6MVS8</accession>
<dbReference type="InterPro" id="IPR027806">
    <property type="entry name" value="HARBI1_dom"/>
</dbReference>
<reference evidence="6" key="1">
    <citation type="journal article" date="2019" name="Int. J. Syst. Evol. Microbiol.">
        <title>The Global Catalogue of Microorganisms (GCM) 10K type strain sequencing project: providing services to taxonomists for standard genome sequencing and annotation.</title>
        <authorList>
            <consortium name="The Broad Institute Genomics Platform"/>
            <consortium name="The Broad Institute Genome Sequencing Center for Infectious Disease"/>
            <person name="Wu L."/>
            <person name="Ma J."/>
        </authorList>
    </citation>
    <scope>NUCLEOTIDE SEQUENCE [LARGE SCALE GENOMIC DNA]</scope>
    <source>
        <strain evidence="6">JCM 11574</strain>
    </source>
</reference>
<evidence type="ECO:0000256" key="1">
    <source>
        <dbReference type="ARBA" id="ARBA00001968"/>
    </source>
</evidence>
<feature type="domain" description="Transposase Helix-turn-helix" evidence="4">
    <location>
        <begin position="31"/>
        <end position="82"/>
    </location>
</feature>
<keyword evidence="2" id="KW-0479">Metal-binding</keyword>
<organism evidence="5 6">
    <name type="scientific">Streptomyces rameus</name>
    <dbReference type="NCBI Taxonomy" id="68261"/>
    <lineage>
        <taxon>Bacteria</taxon>
        <taxon>Bacillati</taxon>
        <taxon>Actinomycetota</taxon>
        <taxon>Actinomycetes</taxon>
        <taxon>Kitasatosporales</taxon>
        <taxon>Streptomycetaceae</taxon>
        <taxon>Streptomyces</taxon>
    </lineage>
</organism>
<comment type="caution">
    <text evidence="5">The sequence shown here is derived from an EMBL/GenBank/DDBJ whole genome shotgun (WGS) entry which is preliminary data.</text>
</comment>
<evidence type="ECO:0000259" key="3">
    <source>
        <dbReference type="Pfam" id="PF13359"/>
    </source>
</evidence>
<keyword evidence="6" id="KW-1185">Reference proteome</keyword>
<name>A0ABP6MVS8_9ACTN</name>
<evidence type="ECO:0000259" key="4">
    <source>
        <dbReference type="Pfam" id="PF13613"/>
    </source>
</evidence>
<evidence type="ECO:0000313" key="5">
    <source>
        <dbReference type="EMBL" id="GAA3127814.1"/>
    </source>
</evidence>
<dbReference type="Proteomes" id="UP001500893">
    <property type="component" value="Unassembled WGS sequence"/>
</dbReference>
<gene>
    <name evidence="5" type="ORF">GCM10010521_12790</name>
</gene>
<feature type="domain" description="DDE Tnp4" evidence="3">
    <location>
        <begin position="98"/>
        <end position="238"/>
    </location>
</feature>
<dbReference type="EMBL" id="BAAAVM010000013">
    <property type="protein sequence ID" value="GAA3127814.1"/>
    <property type="molecule type" value="Genomic_DNA"/>
</dbReference>
<dbReference type="Pfam" id="PF13359">
    <property type="entry name" value="DDE_Tnp_4"/>
    <property type="match status" value="1"/>
</dbReference>
<sequence>MVPHPAALDLPHGLVEWVTMLIVTREGDRRCKLPPHQRALVGLVYLRRHDTLAQIAAAFGICVGTTHAYATAVINHLARRAPGLLRVLRETSPDHVLLDGTLAECDRVGDSRADYSHKHRRHGVNVQVVTDSAGRLLWISPALPGRTHDLTAARGHRIIRICERQGIPILADRAYMGAGPWVTTPLRRLPGRDLTPTQQTVNRALSAARAPVERGIARLKSWRVLRGARCSPNRMSSICAAIPFWRGNGENAH</sequence>